<gene>
    <name evidence="1" type="ORF">L2E82_03518</name>
</gene>
<reference evidence="1 2" key="2">
    <citation type="journal article" date="2022" name="Mol. Ecol. Resour.">
        <title>The genomes of chicory, endive, great burdock and yacon provide insights into Asteraceae paleo-polyploidization history and plant inulin production.</title>
        <authorList>
            <person name="Fan W."/>
            <person name="Wang S."/>
            <person name="Wang H."/>
            <person name="Wang A."/>
            <person name="Jiang F."/>
            <person name="Liu H."/>
            <person name="Zhao H."/>
            <person name="Xu D."/>
            <person name="Zhang Y."/>
        </authorList>
    </citation>
    <scope>NUCLEOTIDE SEQUENCE [LARGE SCALE GENOMIC DNA]</scope>
    <source>
        <strain evidence="2">cv. Punajuju</strain>
        <tissue evidence="1">Leaves</tissue>
    </source>
</reference>
<name>A0ACB9H3P0_CICIN</name>
<proteinExistence type="predicted"/>
<evidence type="ECO:0000313" key="1">
    <source>
        <dbReference type="EMBL" id="KAI3790463.1"/>
    </source>
</evidence>
<reference evidence="2" key="1">
    <citation type="journal article" date="2022" name="Mol. Ecol. Resour.">
        <title>The genomes of chicory, endive, great burdock and yacon provide insights into Asteraceae palaeo-polyploidization history and plant inulin production.</title>
        <authorList>
            <person name="Fan W."/>
            <person name="Wang S."/>
            <person name="Wang H."/>
            <person name="Wang A."/>
            <person name="Jiang F."/>
            <person name="Liu H."/>
            <person name="Zhao H."/>
            <person name="Xu D."/>
            <person name="Zhang Y."/>
        </authorList>
    </citation>
    <scope>NUCLEOTIDE SEQUENCE [LARGE SCALE GENOMIC DNA]</scope>
    <source>
        <strain evidence="2">cv. Punajuju</strain>
    </source>
</reference>
<protein>
    <submittedName>
        <fullName evidence="1">Uncharacterized protein</fullName>
    </submittedName>
</protein>
<dbReference type="Proteomes" id="UP001055811">
    <property type="component" value="Linkage Group LG01"/>
</dbReference>
<dbReference type="EMBL" id="CM042009">
    <property type="protein sequence ID" value="KAI3790463.1"/>
    <property type="molecule type" value="Genomic_DNA"/>
</dbReference>
<keyword evidence="2" id="KW-1185">Reference proteome</keyword>
<evidence type="ECO:0000313" key="2">
    <source>
        <dbReference type="Proteomes" id="UP001055811"/>
    </source>
</evidence>
<sequence>MVTSSHPMNNTSCSSASMIDSFCHTTPTIWDHNPVNSQHLGAVCDMNLQINPTTSSSSLRFRKGNLLGPAETSTSSWAPPNSAIKRSGSIFLSSPDSTSTMLPYTLPQFLAGFSLKGQP</sequence>
<organism evidence="1 2">
    <name type="scientific">Cichorium intybus</name>
    <name type="common">Chicory</name>
    <dbReference type="NCBI Taxonomy" id="13427"/>
    <lineage>
        <taxon>Eukaryota</taxon>
        <taxon>Viridiplantae</taxon>
        <taxon>Streptophyta</taxon>
        <taxon>Embryophyta</taxon>
        <taxon>Tracheophyta</taxon>
        <taxon>Spermatophyta</taxon>
        <taxon>Magnoliopsida</taxon>
        <taxon>eudicotyledons</taxon>
        <taxon>Gunneridae</taxon>
        <taxon>Pentapetalae</taxon>
        <taxon>asterids</taxon>
        <taxon>campanulids</taxon>
        <taxon>Asterales</taxon>
        <taxon>Asteraceae</taxon>
        <taxon>Cichorioideae</taxon>
        <taxon>Cichorieae</taxon>
        <taxon>Cichoriinae</taxon>
        <taxon>Cichorium</taxon>
    </lineage>
</organism>
<comment type="caution">
    <text evidence="1">The sequence shown here is derived from an EMBL/GenBank/DDBJ whole genome shotgun (WGS) entry which is preliminary data.</text>
</comment>
<accession>A0ACB9H3P0</accession>